<evidence type="ECO:0000313" key="2">
    <source>
        <dbReference type="EMBL" id="EAD1186138.1"/>
    </source>
</evidence>
<name>A0A823DK73_LISMN</name>
<protein>
    <submittedName>
        <fullName evidence="2">Helix-turn-helix domain-containing protein</fullName>
    </submittedName>
</protein>
<dbReference type="Gene3D" id="1.10.10.10">
    <property type="entry name" value="Winged helix-like DNA-binding domain superfamily/Winged helix DNA-binding domain"/>
    <property type="match status" value="1"/>
</dbReference>
<comment type="caution">
    <text evidence="2">The sequence shown here is derived from an EMBL/GenBank/DDBJ whole genome shotgun (WGS) entry which is preliminary data.</text>
</comment>
<accession>A0A823DK73</accession>
<dbReference type="Proteomes" id="UP000403352">
    <property type="component" value="Unassembled WGS sequence"/>
</dbReference>
<dbReference type="InterPro" id="IPR036390">
    <property type="entry name" value="WH_DNA-bd_sf"/>
</dbReference>
<dbReference type="EMBL" id="AAALRN010000007">
    <property type="protein sequence ID" value="EAD1186138.1"/>
    <property type="molecule type" value="Genomic_DNA"/>
</dbReference>
<dbReference type="AlphaFoldDB" id="A0A823DK73"/>
<feature type="region of interest" description="Disordered" evidence="1">
    <location>
        <begin position="230"/>
        <end position="250"/>
    </location>
</feature>
<evidence type="ECO:0000256" key="1">
    <source>
        <dbReference type="SAM" id="MobiDB-lite"/>
    </source>
</evidence>
<sequence>MELSDLKNKWTSNFFQVPNEIYDRAELNVYELAILQYLFRLSNNHKAFPSFKKISDTVNCSVPTIIKNIESLIAKGYLSKESRKNKNGSTTSNIYTLLNPYKGDLQGGVKEVYSPYKGDLQPPINDVYTINTNTINTNIQNNNMSASLDYSQEFEAFWKVYPRKKEKKRAYTAFKRAKKKHGVEAIMQGAKLYADESEFKKTEEQFIKHATTFLNNESYLEFEPRKEGYHAGSEQPIFKLPEANEDDFPF</sequence>
<gene>
    <name evidence="2" type="ORF">QD52_13705</name>
</gene>
<proteinExistence type="predicted"/>
<reference evidence="2 3" key="1">
    <citation type="submission" date="2018-06" db="EMBL/GenBank/DDBJ databases">
        <authorList>
            <consortium name="GenomeTrakr: Next Generation Sequencing Network for Food Pathogen Tracability"/>
        </authorList>
    </citation>
    <scope>NUCLEOTIDE SEQUENCE [LARGE SCALE GENOMIC DNA]</scope>
    <source>
        <strain evidence="2 3">FDA00008584</strain>
    </source>
</reference>
<dbReference type="Pfam" id="PF13730">
    <property type="entry name" value="HTH_36"/>
    <property type="match status" value="1"/>
</dbReference>
<dbReference type="InterPro" id="IPR036388">
    <property type="entry name" value="WH-like_DNA-bd_sf"/>
</dbReference>
<dbReference type="SUPFAM" id="SSF46785">
    <property type="entry name" value="Winged helix' DNA-binding domain"/>
    <property type="match status" value="1"/>
</dbReference>
<organism evidence="2 3">
    <name type="scientific">Listeria monocytogenes</name>
    <dbReference type="NCBI Taxonomy" id="1639"/>
    <lineage>
        <taxon>Bacteria</taxon>
        <taxon>Bacillati</taxon>
        <taxon>Bacillota</taxon>
        <taxon>Bacilli</taxon>
        <taxon>Bacillales</taxon>
        <taxon>Listeriaceae</taxon>
        <taxon>Listeria</taxon>
    </lineage>
</organism>
<evidence type="ECO:0000313" key="3">
    <source>
        <dbReference type="Proteomes" id="UP000403352"/>
    </source>
</evidence>